<dbReference type="EMBL" id="FOVI01000028">
    <property type="protein sequence ID" value="SFO23070.1"/>
    <property type="molecule type" value="Genomic_DNA"/>
</dbReference>
<sequence>MKVKEKNNVVVFKKSSEDLTDFAEKIIDQPNVFKDKNIIIDLEEVALRPSEIIPFESLAVLQKKQKKSFVIVADIDFDEVSEEIIVVPTLQEGFDIIEMEEIERDLGF</sequence>
<dbReference type="Proteomes" id="UP000199036">
    <property type="component" value="Unassembled WGS sequence"/>
</dbReference>
<evidence type="ECO:0000313" key="1">
    <source>
        <dbReference type="EMBL" id="SFO23070.1"/>
    </source>
</evidence>
<name>A0A1I5FH58_9FLAO</name>
<gene>
    <name evidence="1" type="ORF">SAMN05421741_12822</name>
</gene>
<proteinExistence type="predicted"/>
<accession>A0A1I5FH58</accession>
<dbReference type="OrthoDB" id="1442602at2"/>
<reference evidence="2" key="1">
    <citation type="submission" date="2016-10" db="EMBL/GenBank/DDBJ databases">
        <authorList>
            <person name="Varghese N."/>
            <person name="Submissions S."/>
        </authorList>
    </citation>
    <scope>NUCLEOTIDE SEQUENCE [LARGE SCALE GENOMIC DNA]</scope>
    <source>
        <strain evidence="2">DS-12</strain>
    </source>
</reference>
<keyword evidence="2" id="KW-1185">Reference proteome</keyword>
<protein>
    <submittedName>
        <fullName evidence="1">Uncharacterized protein</fullName>
    </submittedName>
</protein>
<evidence type="ECO:0000313" key="2">
    <source>
        <dbReference type="Proteomes" id="UP000199036"/>
    </source>
</evidence>
<dbReference type="RefSeq" id="WP_091525796.1">
    <property type="nucleotide sequence ID" value="NZ_FOVI01000028.1"/>
</dbReference>
<dbReference type="AlphaFoldDB" id="A0A1I5FH58"/>
<organism evidence="1 2">
    <name type="scientific">Paenimyroides ummariense</name>
    <dbReference type="NCBI Taxonomy" id="913024"/>
    <lineage>
        <taxon>Bacteria</taxon>
        <taxon>Pseudomonadati</taxon>
        <taxon>Bacteroidota</taxon>
        <taxon>Flavobacteriia</taxon>
        <taxon>Flavobacteriales</taxon>
        <taxon>Flavobacteriaceae</taxon>
        <taxon>Paenimyroides</taxon>
    </lineage>
</organism>
<dbReference type="STRING" id="913024.SAMN05421741_12822"/>